<reference evidence="2" key="1">
    <citation type="submission" date="2023-03" db="EMBL/GenBank/DDBJ databases">
        <title>Massive genome expansion in bonnet fungi (Mycena s.s.) driven by repeated elements and novel gene families across ecological guilds.</title>
        <authorList>
            <consortium name="Lawrence Berkeley National Laboratory"/>
            <person name="Harder C.B."/>
            <person name="Miyauchi S."/>
            <person name="Viragh M."/>
            <person name="Kuo A."/>
            <person name="Thoen E."/>
            <person name="Andreopoulos B."/>
            <person name="Lu D."/>
            <person name="Skrede I."/>
            <person name="Drula E."/>
            <person name="Henrissat B."/>
            <person name="Morin E."/>
            <person name="Kohler A."/>
            <person name="Barry K."/>
            <person name="LaButti K."/>
            <person name="Morin E."/>
            <person name="Salamov A."/>
            <person name="Lipzen A."/>
            <person name="Mereny Z."/>
            <person name="Hegedus B."/>
            <person name="Baldrian P."/>
            <person name="Stursova M."/>
            <person name="Weitz H."/>
            <person name="Taylor A."/>
            <person name="Grigoriev I.V."/>
            <person name="Nagy L.G."/>
            <person name="Martin F."/>
            <person name="Kauserud H."/>
        </authorList>
    </citation>
    <scope>NUCLEOTIDE SEQUENCE</scope>
    <source>
        <strain evidence="2">CBHHK188m</strain>
    </source>
</reference>
<name>A0AAD7JQ80_9AGAR</name>
<accession>A0AAD7JQ80</accession>
<proteinExistence type="predicted"/>
<dbReference type="AlphaFoldDB" id="A0AAD7JQ80"/>
<sequence length="496" mass="53789">MDAEKDAAAAQEQADAVFSTEDLDYLNEYNMEVVLDAGPAAPTDGEDPKDSDTEFFEVDDAAFARLEDDEAYLSEDPFAGSIAGKAKARAPKKVKKFSKGELRAAIEDKVQEKEAQQGTTDATATSKEASIISKFQPRHVAAKVNSPLSSPLGGLVDADAVSIRPQFAKKALKGVGSGVAGPSKVRKKNETVVIDDSSDNEVVSKPAPTIWKPKTKIVVPATLSDTFAPQPTTTTPNALPSFVADKWNNIIMPALHRALNKSENPWELWLQNDRTLEVIQTIIDQACPRNTYKATWGDLIVSRFSARCTERRSVIGTARVDIVAEHIAANEKIFSTTQAIKDYACYTLNKHGPALWKEPTPLKHIAILDKNDLKYVKAKGLFESDFVISTAAPILKVGSLGHLFGAVALAAAAVERGWINHQTGEFMGSSKFAKNTTGAVVDGYLVSARQLSANAWQRIIEVCNEHTAQAPEEDFDESAGPSLDGFRENLYEPSSP</sequence>
<gene>
    <name evidence="2" type="ORF">DFH07DRAFT_954242</name>
</gene>
<keyword evidence="3" id="KW-1185">Reference proteome</keyword>
<evidence type="ECO:0000313" key="2">
    <source>
        <dbReference type="EMBL" id="KAJ7769649.1"/>
    </source>
</evidence>
<organism evidence="2 3">
    <name type="scientific">Mycena maculata</name>
    <dbReference type="NCBI Taxonomy" id="230809"/>
    <lineage>
        <taxon>Eukaryota</taxon>
        <taxon>Fungi</taxon>
        <taxon>Dikarya</taxon>
        <taxon>Basidiomycota</taxon>
        <taxon>Agaricomycotina</taxon>
        <taxon>Agaricomycetes</taxon>
        <taxon>Agaricomycetidae</taxon>
        <taxon>Agaricales</taxon>
        <taxon>Marasmiineae</taxon>
        <taxon>Mycenaceae</taxon>
        <taxon>Mycena</taxon>
    </lineage>
</organism>
<comment type="caution">
    <text evidence="2">The sequence shown here is derived from an EMBL/GenBank/DDBJ whole genome shotgun (WGS) entry which is preliminary data.</text>
</comment>
<dbReference type="Proteomes" id="UP001215280">
    <property type="component" value="Unassembled WGS sequence"/>
</dbReference>
<evidence type="ECO:0000313" key="3">
    <source>
        <dbReference type="Proteomes" id="UP001215280"/>
    </source>
</evidence>
<feature type="region of interest" description="Disordered" evidence="1">
    <location>
        <begin position="470"/>
        <end position="496"/>
    </location>
</feature>
<protein>
    <submittedName>
        <fullName evidence="2">Uncharacterized protein</fullName>
    </submittedName>
</protein>
<dbReference type="EMBL" id="JARJLG010000025">
    <property type="protein sequence ID" value="KAJ7769649.1"/>
    <property type="molecule type" value="Genomic_DNA"/>
</dbReference>
<evidence type="ECO:0000256" key="1">
    <source>
        <dbReference type="SAM" id="MobiDB-lite"/>
    </source>
</evidence>